<protein>
    <submittedName>
        <fullName evidence="2">Uncharacterized protein</fullName>
    </submittedName>
</protein>
<comment type="caution">
    <text evidence="2">The sequence shown here is derived from an EMBL/GenBank/DDBJ whole genome shotgun (WGS) entry which is preliminary data.</text>
</comment>
<reference evidence="2 3" key="1">
    <citation type="submission" date="2018-07" db="EMBL/GenBank/DDBJ databases">
        <title>A high quality draft genome assembly of the barn swallow (H. rustica rustica).</title>
        <authorList>
            <person name="Formenti G."/>
            <person name="Chiara M."/>
            <person name="Poveda L."/>
            <person name="Francoijs K.-J."/>
            <person name="Bonisoli-Alquati A."/>
            <person name="Canova L."/>
            <person name="Gianfranceschi L."/>
            <person name="Horner D.S."/>
            <person name="Saino N."/>
        </authorList>
    </citation>
    <scope>NUCLEOTIDE SEQUENCE [LARGE SCALE GENOMIC DNA]</scope>
    <source>
        <strain evidence="2">Chelidonia</strain>
        <tissue evidence="2">Blood</tissue>
    </source>
</reference>
<dbReference type="EMBL" id="QRBI01000104">
    <property type="protein sequence ID" value="RMC15965.1"/>
    <property type="molecule type" value="Genomic_DNA"/>
</dbReference>
<keyword evidence="3" id="KW-1185">Reference proteome</keyword>
<dbReference type="OrthoDB" id="9219298at2759"/>
<organism evidence="2 3">
    <name type="scientific">Hirundo rustica rustica</name>
    <dbReference type="NCBI Taxonomy" id="333673"/>
    <lineage>
        <taxon>Eukaryota</taxon>
        <taxon>Metazoa</taxon>
        <taxon>Chordata</taxon>
        <taxon>Craniata</taxon>
        <taxon>Vertebrata</taxon>
        <taxon>Euteleostomi</taxon>
        <taxon>Archelosauria</taxon>
        <taxon>Archosauria</taxon>
        <taxon>Dinosauria</taxon>
        <taxon>Saurischia</taxon>
        <taxon>Theropoda</taxon>
        <taxon>Coelurosauria</taxon>
        <taxon>Aves</taxon>
        <taxon>Neognathae</taxon>
        <taxon>Neoaves</taxon>
        <taxon>Telluraves</taxon>
        <taxon>Australaves</taxon>
        <taxon>Passeriformes</taxon>
        <taxon>Sylvioidea</taxon>
        <taxon>Hirundinidae</taxon>
        <taxon>Hirundo</taxon>
    </lineage>
</organism>
<dbReference type="Proteomes" id="UP000269221">
    <property type="component" value="Unassembled WGS sequence"/>
</dbReference>
<evidence type="ECO:0000313" key="3">
    <source>
        <dbReference type="Proteomes" id="UP000269221"/>
    </source>
</evidence>
<feature type="region of interest" description="Disordered" evidence="1">
    <location>
        <begin position="1"/>
        <end position="27"/>
    </location>
</feature>
<proteinExistence type="predicted"/>
<accession>A0A3M0KRZ8</accession>
<dbReference type="AlphaFoldDB" id="A0A3M0KRZ8"/>
<gene>
    <name evidence="2" type="ORF">DUI87_08172</name>
</gene>
<evidence type="ECO:0000313" key="2">
    <source>
        <dbReference type="EMBL" id="RMC15965.1"/>
    </source>
</evidence>
<name>A0A3M0KRZ8_HIRRU</name>
<sequence>MPTGSETDLLPAKAESISSGGGTSGNVCSRRENVLLHSKNCCQGGVRICERNSLTETKVSEDRGGGCAPGTEAEIPLQPMEVHGGTEIHLQPMEDPMPDQMDD</sequence>
<evidence type="ECO:0000256" key="1">
    <source>
        <dbReference type="SAM" id="MobiDB-lite"/>
    </source>
</evidence>